<evidence type="ECO:0000313" key="5">
    <source>
        <dbReference type="Proteomes" id="UP000022910"/>
    </source>
</evidence>
<proteinExistence type="predicted"/>
<comment type="caution">
    <text evidence="4">The sequence shown here is derived from an EMBL/GenBank/DDBJ whole genome shotgun (WGS) entry which is preliminary data.</text>
</comment>
<dbReference type="EMBL" id="JEMT01015220">
    <property type="protein sequence ID" value="EXX72590.1"/>
    <property type="molecule type" value="Genomic_DNA"/>
</dbReference>
<reference evidence="4 5" key="1">
    <citation type="submission" date="2014-02" db="EMBL/GenBank/DDBJ databases">
        <title>Single nucleus genome sequencing reveals high similarity among nuclei of an endomycorrhizal fungus.</title>
        <authorList>
            <person name="Lin K."/>
            <person name="Geurts R."/>
            <person name="Zhang Z."/>
            <person name="Limpens E."/>
            <person name="Saunders D.G."/>
            <person name="Mu D."/>
            <person name="Pang E."/>
            <person name="Cao H."/>
            <person name="Cha H."/>
            <person name="Lin T."/>
            <person name="Zhou Q."/>
            <person name="Shang Y."/>
            <person name="Li Y."/>
            <person name="Ivanov S."/>
            <person name="Sharma T."/>
            <person name="Velzen R.V."/>
            <person name="Ruijter N.D."/>
            <person name="Aanen D.K."/>
            <person name="Win J."/>
            <person name="Kamoun S."/>
            <person name="Bisseling T."/>
            <person name="Huang S."/>
        </authorList>
    </citation>
    <scope>NUCLEOTIDE SEQUENCE [LARGE SCALE GENOMIC DNA]</scope>
    <source>
        <strain evidence="4">DAOM 197198w</strain>
        <strain evidence="5">DAOM197198w</strain>
    </source>
</reference>
<evidence type="ECO:0000313" key="4">
    <source>
        <dbReference type="EMBL" id="EXX72590.1"/>
    </source>
</evidence>
<dbReference type="HOGENOM" id="CLU_2886979_0_0_1"/>
<name>A0A015JZ13_RHIIW</name>
<dbReference type="Proteomes" id="UP000022910">
    <property type="component" value="Unassembled WGS sequence"/>
</dbReference>
<evidence type="ECO:0000313" key="2">
    <source>
        <dbReference type="EMBL" id="EXX72588.1"/>
    </source>
</evidence>
<protein>
    <submittedName>
        <fullName evidence="4">Uncharacterized protein</fullName>
    </submittedName>
</protein>
<dbReference type="EMBL" id="JEMT01029350">
    <property type="protein sequence ID" value="EXX52210.1"/>
    <property type="molecule type" value="Genomic_DNA"/>
</dbReference>
<evidence type="ECO:0000313" key="3">
    <source>
        <dbReference type="EMBL" id="EXX72589.1"/>
    </source>
</evidence>
<dbReference type="EMBL" id="JEMT01015220">
    <property type="protein sequence ID" value="EXX72589.1"/>
    <property type="molecule type" value="Genomic_DNA"/>
</dbReference>
<dbReference type="AlphaFoldDB" id="A0A015JZ13"/>
<organism evidence="4 5">
    <name type="scientific">Rhizophagus irregularis (strain DAOM 197198w)</name>
    <name type="common">Glomus intraradices</name>
    <dbReference type="NCBI Taxonomy" id="1432141"/>
    <lineage>
        <taxon>Eukaryota</taxon>
        <taxon>Fungi</taxon>
        <taxon>Fungi incertae sedis</taxon>
        <taxon>Mucoromycota</taxon>
        <taxon>Glomeromycotina</taxon>
        <taxon>Glomeromycetes</taxon>
        <taxon>Glomerales</taxon>
        <taxon>Glomeraceae</taxon>
        <taxon>Rhizophagus</taxon>
    </lineage>
</organism>
<gene>
    <name evidence="2" type="ORF">RirG_067900</name>
    <name evidence="3" type="ORF">RirG_067910</name>
    <name evidence="4" type="ORF">RirG_067920</name>
    <name evidence="1" type="ORF">RirG_254970</name>
</gene>
<keyword evidence="5" id="KW-1185">Reference proteome</keyword>
<sequence>MGSKGMLFFTFSAADTHWPDLHDLMPNGENPAVEVCSESGQSGYLVIHPKFDQIRIDPDDSSD</sequence>
<evidence type="ECO:0000313" key="1">
    <source>
        <dbReference type="EMBL" id="EXX52210.1"/>
    </source>
</evidence>
<dbReference type="EMBL" id="JEMT01015220">
    <property type="protein sequence ID" value="EXX72588.1"/>
    <property type="molecule type" value="Genomic_DNA"/>
</dbReference>
<accession>A0A015JZ13</accession>